<dbReference type="PANTHER" id="PTHR39206:SF1">
    <property type="entry name" value="SLL8004 PROTEIN"/>
    <property type="match status" value="1"/>
</dbReference>
<proteinExistence type="predicted"/>
<dbReference type="OrthoDB" id="9791543at2"/>
<evidence type="ECO:0000313" key="1">
    <source>
        <dbReference type="EMBL" id="SFT41417.1"/>
    </source>
</evidence>
<dbReference type="RefSeq" id="WP_091691257.1">
    <property type="nucleotide sequence ID" value="NZ_FPBF01000001.1"/>
</dbReference>
<dbReference type="PANTHER" id="PTHR39206">
    <property type="entry name" value="SLL8004 PROTEIN"/>
    <property type="match status" value="1"/>
</dbReference>
<dbReference type="Gene3D" id="3.40.50.300">
    <property type="entry name" value="P-loop containing nucleotide triphosphate hydrolases"/>
    <property type="match status" value="1"/>
</dbReference>
<dbReference type="EMBL" id="FPBF01000001">
    <property type="protein sequence ID" value="SFT41417.1"/>
    <property type="molecule type" value="Genomic_DNA"/>
</dbReference>
<dbReference type="SUPFAM" id="SSF52540">
    <property type="entry name" value="P-loop containing nucleoside triphosphate hydrolases"/>
    <property type="match status" value="1"/>
</dbReference>
<accession>A0A1I6XTE9</accession>
<reference evidence="2" key="1">
    <citation type="submission" date="2016-10" db="EMBL/GenBank/DDBJ databases">
        <authorList>
            <person name="Varghese N."/>
            <person name="Submissions S."/>
        </authorList>
    </citation>
    <scope>NUCLEOTIDE SEQUENCE [LARGE SCALE GENOMIC DNA]</scope>
    <source>
        <strain evidence="2">DSM 23445</strain>
    </source>
</reference>
<protein>
    <submittedName>
        <fullName evidence="1">Predicted ABC-type ATPase</fullName>
    </submittedName>
</protein>
<gene>
    <name evidence="1" type="ORF">SAMN04489724_0651</name>
</gene>
<organism evidence="1 2">
    <name type="scientific">Algoriphagus locisalis</name>
    <dbReference type="NCBI Taxonomy" id="305507"/>
    <lineage>
        <taxon>Bacteria</taxon>
        <taxon>Pseudomonadati</taxon>
        <taxon>Bacteroidota</taxon>
        <taxon>Cytophagia</taxon>
        <taxon>Cytophagales</taxon>
        <taxon>Cyclobacteriaceae</taxon>
        <taxon>Algoriphagus</taxon>
    </lineage>
</organism>
<dbReference type="Proteomes" id="UP000199673">
    <property type="component" value="Unassembled WGS sequence"/>
</dbReference>
<dbReference type="AlphaFoldDB" id="A0A1I6XTE9"/>
<sequence length="246" mass="28213">MSSTTKFRLFAGPNGSGKSTLISEIKQSFNFGVFINADLIEYELDKKKYIELTSIFGNNSLKESDWKDFFDNYKDEDSRAIQLNPGIVAIQEGVLICRTKIDSYVASIIASFFRYELVKKGTSFSFETVMSHSTKVDFLKKLKLAGYKTYLYFICTDDPKINVQRVVNRKAMGGHDVPHHLIESRYFRSLEQLHSAFMIADRAFVIDSSNRNRNLILEKSGQRVTVHSETIPGWVDEYLLSKLELE</sequence>
<dbReference type="STRING" id="305507.SAMN04489724_0651"/>
<evidence type="ECO:0000313" key="2">
    <source>
        <dbReference type="Proteomes" id="UP000199673"/>
    </source>
</evidence>
<keyword evidence="2" id="KW-1185">Reference proteome</keyword>
<name>A0A1I6XTE9_9BACT</name>
<dbReference type="InterPro" id="IPR027417">
    <property type="entry name" value="P-loop_NTPase"/>
</dbReference>